<dbReference type="EC" id="2.4.1.25" evidence="3 10"/>
<sequence length="599" mass="66550">MTSADGYRNLIAGFAMEAGAPQLIDGETEAALIRALEAGGDKPALDALAAVIPPKPVYARGTRCFIPPWLEIGKTWGIACQLYELRSSRNFGIGDFEDLARLCEIFGAAGADFVGVTPLHALFLADPEATSPFSPSNRRFLNPLYIALEKVPGVSELKVPEEDGEFVDYAAVSRFKLGILRDAWKNWTQQDSFLSEEFEAFRAERGEMLRLHALFEAISAEMVERGSGAEWTSWPDDFQSPETRTVQYFASTNGDDVAFHEWLQWLADRQLKDAADRARAAGMRIGLYLDMAVGEAPGGSATWSRPQDYIQDATIGAPPDYFSTEGQGWGVAGFSPLALWQQDFAPLLDLIRGASRHAGALRIDHAMALWQLFFIPYGSSPAQGAYLRFPLEDMVERLAALSRKLEVIMIGEDLGHVPDGFREAMSAAAILSNSILYFEQDKTGRFLSPERYPRQTLACLSTHDLPTLRGWWSGKDIELRRDYKLIDEESAAEQALARTKEREAMVKLVSNGRGSNDNAPEVLELQLAADVHRKLAQSSAMLVAVRLADIVGEQDPTNLPGTHREYPNWRRKLPVTLEELQELPLFTPITDAMRGERHR</sequence>
<organism evidence="11 12">
    <name type="scientific">Nitratireductor aestuarii</name>
    <dbReference type="NCBI Taxonomy" id="1735103"/>
    <lineage>
        <taxon>Bacteria</taxon>
        <taxon>Pseudomonadati</taxon>
        <taxon>Pseudomonadota</taxon>
        <taxon>Alphaproteobacteria</taxon>
        <taxon>Hyphomicrobiales</taxon>
        <taxon>Phyllobacteriaceae</taxon>
        <taxon>Nitratireductor</taxon>
    </lineage>
</organism>
<dbReference type="InterPro" id="IPR017853">
    <property type="entry name" value="GH"/>
</dbReference>
<dbReference type="InterPro" id="IPR003385">
    <property type="entry name" value="Glyco_hydro_77"/>
</dbReference>
<reference evidence="11" key="1">
    <citation type="journal article" date="2014" name="Int. J. Syst. Evol. Microbiol.">
        <title>Complete genome sequence of Corynebacterium casei LMG S-19264T (=DSM 44701T), isolated from a smear-ripened cheese.</title>
        <authorList>
            <consortium name="US DOE Joint Genome Institute (JGI-PGF)"/>
            <person name="Walter F."/>
            <person name="Albersmeier A."/>
            <person name="Kalinowski J."/>
            <person name="Ruckert C."/>
        </authorList>
    </citation>
    <scope>NUCLEOTIDE SEQUENCE</scope>
    <source>
        <strain evidence="11">CGMCC 1.15320</strain>
    </source>
</reference>
<evidence type="ECO:0000256" key="10">
    <source>
        <dbReference type="RuleBase" id="RU361207"/>
    </source>
</evidence>
<evidence type="ECO:0000256" key="6">
    <source>
        <dbReference type="ARBA" id="ARBA00022679"/>
    </source>
</evidence>
<keyword evidence="5 10" id="KW-0328">Glycosyltransferase</keyword>
<evidence type="ECO:0000256" key="5">
    <source>
        <dbReference type="ARBA" id="ARBA00022676"/>
    </source>
</evidence>
<evidence type="ECO:0000256" key="4">
    <source>
        <dbReference type="ARBA" id="ARBA00020295"/>
    </source>
</evidence>
<dbReference type="Pfam" id="PF02446">
    <property type="entry name" value="Glyco_hydro_77"/>
    <property type="match status" value="1"/>
</dbReference>
<keyword evidence="7 10" id="KW-0119">Carbohydrate metabolism</keyword>
<dbReference type="RefSeq" id="WP_188721654.1">
    <property type="nucleotide sequence ID" value="NZ_BMIF01000008.1"/>
</dbReference>
<evidence type="ECO:0000256" key="8">
    <source>
        <dbReference type="ARBA" id="ARBA00031423"/>
    </source>
</evidence>
<proteinExistence type="inferred from homology"/>
<comment type="similarity">
    <text evidence="2 10">Belongs to the disproportionating enzyme family.</text>
</comment>
<evidence type="ECO:0000256" key="2">
    <source>
        <dbReference type="ARBA" id="ARBA00005684"/>
    </source>
</evidence>
<dbReference type="Gene3D" id="3.20.20.80">
    <property type="entry name" value="Glycosidases"/>
    <property type="match status" value="1"/>
</dbReference>
<evidence type="ECO:0000256" key="7">
    <source>
        <dbReference type="ARBA" id="ARBA00023277"/>
    </source>
</evidence>
<evidence type="ECO:0000313" key="11">
    <source>
        <dbReference type="EMBL" id="GGA72171.1"/>
    </source>
</evidence>
<keyword evidence="6 10" id="KW-0808">Transferase</keyword>
<accession>A0A916RVN6</accession>
<dbReference type="GO" id="GO:0005975">
    <property type="term" value="P:carbohydrate metabolic process"/>
    <property type="evidence" value="ECO:0007669"/>
    <property type="project" value="InterPro"/>
</dbReference>
<name>A0A916RVN6_9HYPH</name>
<evidence type="ECO:0000256" key="1">
    <source>
        <dbReference type="ARBA" id="ARBA00000439"/>
    </source>
</evidence>
<dbReference type="SUPFAM" id="SSF51445">
    <property type="entry name" value="(Trans)glycosidases"/>
    <property type="match status" value="1"/>
</dbReference>
<protein>
    <recommendedName>
        <fullName evidence="4 10">4-alpha-glucanotransferase</fullName>
        <ecNumber evidence="3 10">2.4.1.25</ecNumber>
    </recommendedName>
    <alternativeName>
        <fullName evidence="8 10">Amylomaltase</fullName>
    </alternativeName>
    <alternativeName>
        <fullName evidence="9 10">Disproportionating enzyme</fullName>
    </alternativeName>
</protein>
<dbReference type="NCBIfam" id="TIGR00217">
    <property type="entry name" value="malQ"/>
    <property type="match status" value="1"/>
</dbReference>
<gene>
    <name evidence="11" type="ORF">GCM10011385_27540</name>
</gene>
<dbReference type="EMBL" id="BMIF01000008">
    <property type="protein sequence ID" value="GGA72171.1"/>
    <property type="molecule type" value="Genomic_DNA"/>
</dbReference>
<dbReference type="Proteomes" id="UP000636264">
    <property type="component" value="Unassembled WGS sequence"/>
</dbReference>
<evidence type="ECO:0000313" key="12">
    <source>
        <dbReference type="Proteomes" id="UP000636264"/>
    </source>
</evidence>
<dbReference type="PANTHER" id="PTHR32438">
    <property type="entry name" value="4-ALPHA-GLUCANOTRANSFERASE DPE1, CHLOROPLASTIC/AMYLOPLASTIC"/>
    <property type="match status" value="1"/>
</dbReference>
<dbReference type="PANTHER" id="PTHR32438:SF5">
    <property type="entry name" value="4-ALPHA-GLUCANOTRANSFERASE DPE1, CHLOROPLASTIC_AMYLOPLASTIC"/>
    <property type="match status" value="1"/>
</dbReference>
<dbReference type="AlphaFoldDB" id="A0A916RVN6"/>
<evidence type="ECO:0000256" key="3">
    <source>
        <dbReference type="ARBA" id="ARBA00012560"/>
    </source>
</evidence>
<reference evidence="11" key="2">
    <citation type="submission" date="2020-09" db="EMBL/GenBank/DDBJ databases">
        <authorList>
            <person name="Sun Q."/>
            <person name="Zhou Y."/>
        </authorList>
    </citation>
    <scope>NUCLEOTIDE SEQUENCE</scope>
    <source>
        <strain evidence="11">CGMCC 1.15320</strain>
    </source>
</reference>
<comment type="caution">
    <text evidence="11">The sequence shown here is derived from an EMBL/GenBank/DDBJ whole genome shotgun (WGS) entry which is preliminary data.</text>
</comment>
<dbReference type="GO" id="GO:0004134">
    <property type="term" value="F:4-alpha-glucanotransferase activity"/>
    <property type="evidence" value="ECO:0007669"/>
    <property type="project" value="UniProtKB-EC"/>
</dbReference>
<evidence type="ECO:0000256" key="9">
    <source>
        <dbReference type="ARBA" id="ARBA00031501"/>
    </source>
</evidence>
<keyword evidence="12" id="KW-1185">Reference proteome</keyword>
<comment type="catalytic activity">
    <reaction evidence="1 10">
        <text>Transfers a segment of a (1-&gt;4)-alpha-D-glucan to a new position in an acceptor, which may be glucose or a (1-&gt;4)-alpha-D-glucan.</text>
        <dbReference type="EC" id="2.4.1.25"/>
    </reaction>
</comment>